<name>A0A9P4TVB5_9PEZI</name>
<gene>
    <name evidence="2" type="ORF">EJ08DRAFT_443237</name>
</gene>
<keyword evidence="1" id="KW-0472">Membrane</keyword>
<keyword evidence="1" id="KW-0812">Transmembrane</keyword>
<reference evidence="2" key="1">
    <citation type="journal article" date="2020" name="Stud. Mycol.">
        <title>101 Dothideomycetes genomes: a test case for predicting lifestyles and emergence of pathogens.</title>
        <authorList>
            <person name="Haridas S."/>
            <person name="Albert R."/>
            <person name="Binder M."/>
            <person name="Bloem J."/>
            <person name="Labutti K."/>
            <person name="Salamov A."/>
            <person name="Andreopoulos B."/>
            <person name="Baker S."/>
            <person name="Barry K."/>
            <person name="Bills G."/>
            <person name="Bluhm B."/>
            <person name="Cannon C."/>
            <person name="Castanera R."/>
            <person name="Culley D."/>
            <person name="Daum C."/>
            <person name="Ezra D."/>
            <person name="Gonzalez J."/>
            <person name="Henrissat B."/>
            <person name="Kuo A."/>
            <person name="Liang C."/>
            <person name="Lipzen A."/>
            <person name="Lutzoni F."/>
            <person name="Magnuson J."/>
            <person name="Mondo S."/>
            <person name="Nolan M."/>
            <person name="Ohm R."/>
            <person name="Pangilinan J."/>
            <person name="Park H.-J."/>
            <person name="Ramirez L."/>
            <person name="Alfaro M."/>
            <person name="Sun H."/>
            <person name="Tritt A."/>
            <person name="Yoshinaga Y."/>
            <person name="Zwiers L.-H."/>
            <person name="Turgeon B."/>
            <person name="Goodwin S."/>
            <person name="Spatafora J."/>
            <person name="Crous P."/>
            <person name="Grigoriev I."/>
        </authorList>
    </citation>
    <scope>NUCLEOTIDE SEQUENCE</scope>
    <source>
        <strain evidence="2">CBS 130266</strain>
    </source>
</reference>
<comment type="caution">
    <text evidence="2">The sequence shown here is derived from an EMBL/GenBank/DDBJ whole genome shotgun (WGS) entry which is preliminary data.</text>
</comment>
<keyword evidence="1" id="KW-1133">Transmembrane helix</keyword>
<protein>
    <submittedName>
        <fullName evidence="2">Uncharacterized protein</fullName>
    </submittedName>
</protein>
<accession>A0A9P4TVB5</accession>
<dbReference type="AlphaFoldDB" id="A0A9P4TVB5"/>
<evidence type="ECO:0000256" key="1">
    <source>
        <dbReference type="SAM" id="Phobius"/>
    </source>
</evidence>
<organism evidence="2 3">
    <name type="scientific">Tothia fuscella</name>
    <dbReference type="NCBI Taxonomy" id="1048955"/>
    <lineage>
        <taxon>Eukaryota</taxon>
        <taxon>Fungi</taxon>
        <taxon>Dikarya</taxon>
        <taxon>Ascomycota</taxon>
        <taxon>Pezizomycotina</taxon>
        <taxon>Dothideomycetes</taxon>
        <taxon>Pleosporomycetidae</taxon>
        <taxon>Venturiales</taxon>
        <taxon>Cylindrosympodiaceae</taxon>
        <taxon>Tothia</taxon>
    </lineage>
</organism>
<evidence type="ECO:0000313" key="3">
    <source>
        <dbReference type="Proteomes" id="UP000800235"/>
    </source>
</evidence>
<dbReference type="EMBL" id="MU007079">
    <property type="protein sequence ID" value="KAF2423675.1"/>
    <property type="molecule type" value="Genomic_DNA"/>
</dbReference>
<proteinExistence type="predicted"/>
<feature type="transmembrane region" description="Helical" evidence="1">
    <location>
        <begin position="20"/>
        <end position="45"/>
    </location>
</feature>
<sequence>MLTILRTSLEMFSRQSNELIGTYLLICLVLVLIARLVLCGGSCLIHSWMTFLKVSSIQSRFEVQVSTSTRKSWTRSLSLTPSTTLMMSPVVASTYAVICTTLAAIERGSILVWLITY</sequence>
<keyword evidence="3" id="KW-1185">Reference proteome</keyword>
<dbReference type="Proteomes" id="UP000800235">
    <property type="component" value="Unassembled WGS sequence"/>
</dbReference>
<evidence type="ECO:0000313" key="2">
    <source>
        <dbReference type="EMBL" id="KAF2423675.1"/>
    </source>
</evidence>